<evidence type="ECO:0000256" key="1">
    <source>
        <dbReference type="SAM" id="Coils"/>
    </source>
</evidence>
<dbReference type="EMBL" id="DTCK01000038">
    <property type="protein sequence ID" value="HGQ36200.1"/>
    <property type="molecule type" value="Genomic_DNA"/>
</dbReference>
<reference evidence="3" key="1">
    <citation type="journal article" date="2020" name="mSystems">
        <title>Genome- and Community-Level Interaction Insights into Carbon Utilization and Element Cycling Functions of Hydrothermarchaeota in Hydrothermal Sediment.</title>
        <authorList>
            <person name="Zhou Z."/>
            <person name="Liu Y."/>
            <person name="Xu W."/>
            <person name="Pan J."/>
            <person name="Luo Z.H."/>
            <person name="Li M."/>
        </authorList>
    </citation>
    <scope>NUCLEOTIDE SEQUENCE [LARGE SCALE GENOMIC DNA]</scope>
    <source>
        <strain evidence="3">SpSt-637</strain>
        <strain evidence="2">SpSt-667</strain>
    </source>
</reference>
<organism evidence="3">
    <name type="scientific">Ignisphaera aggregans</name>
    <dbReference type="NCBI Taxonomy" id="334771"/>
    <lineage>
        <taxon>Archaea</taxon>
        <taxon>Thermoproteota</taxon>
        <taxon>Thermoprotei</taxon>
        <taxon>Desulfurococcales</taxon>
        <taxon>Desulfurococcaceae</taxon>
        <taxon>Ignisphaera</taxon>
    </lineage>
</organism>
<keyword evidence="1" id="KW-0175">Coiled coil</keyword>
<evidence type="ECO:0000313" key="2">
    <source>
        <dbReference type="EMBL" id="HGQ36200.1"/>
    </source>
</evidence>
<accession>A0A7C4JL17</accession>
<dbReference type="AlphaFoldDB" id="A0A7C4JL17"/>
<protein>
    <submittedName>
        <fullName evidence="3">Uncharacterized protein</fullName>
    </submittedName>
</protein>
<dbReference type="EMBL" id="DTBD01000060">
    <property type="protein sequence ID" value="HGQ64919.1"/>
    <property type="molecule type" value="Genomic_DNA"/>
</dbReference>
<feature type="coiled-coil region" evidence="1">
    <location>
        <begin position="148"/>
        <end position="175"/>
    </location>
</feature>
<feature type="coiled-coil region" evidence="1">
    <location>
        <begin position="403"/>
        <end position="509"/>
    </location>
</feature>
<comment type="caution">
    <text evidence="3">The sequence shown here is derived from an EMBL/GenBank/DDBJ whole genome shotgun (WGS) entry which is preliminary data.</text>
</comment>
<name>A0A7C4JL17_9CREN</name>
<proteinExistence type="predicted"/>
<sequence length="517" mass="58416">MGEKPTMKNNINKTLPVIAVALLVILSTLANAVNPIVLAQETATTTPSTGVNASKAVNVTEIVIVKARVLKDMLNKSMYLNISDELKNKIEELLNIDLSTLGIEELREWIHDATKVLASVSSELKMGKAFRVGIVLQRYLNGLREALMNRIKALANKYNLSVEELKEKIEEVLTNTTNASDINKLSRQLLERLRNIETIMVKEFAEKAKEYNYRYTERVRGGEAKGLDVAIKHIREAIKILNRTLEKLKNVNASPQAIETIENIIERLKIVEEVLEGVVEEIGETVKPEVQKVGEAFNATLKMLICRANHSINELLEEVKSLRERAANFSDILSKIDELEVQLLGLMEKLRNVEYVSEVKEILDTVSEVRLKVMQLCRQVNVLTNEYSKKINEKIKEITYNLIKEAEKKLGEVKDLYSKVKKEVESIVCIQIFPPPPKCVIVENIKKMLPFIEKQINEAEQDLSDAKKSFDQQDYAKAMANAQRALAKIIAAENQLSSLERMLKTAEKEPGQQGGNR</sequence>
<feature type="coiled-coil region" evidence="1">
    <location>
        <begin position="231"/>
        <end position="281"/>
    </location>
</feature>
<evidence type="ECO:0000313" key="3">
    <source>
        <dbReference type="EMBL" id="HGQ64919.1"/>
    </source>
</evidence>
<gene>
    <name evidence="3" type="ORF">ENU08_06725</name>
    <name evidence="2" type="ORF">ENU41_05940</name>
</gene>